<evidence type="ECO:0000256" key="4">
    <source>
        <dbReference type="ARBA" id="ARBA00023315"/>
    </source>
</evidence>
<evidence type="ECO:0000259" key="6">
    <source>
        <dbReference type="SMART" id="SM01266"/>
    </source>
</evidence>
<name>A0ABQ1ZMC7_9BACL</name>
<keyword evidence="8" id="KW-1185">Reference proteome</keyword>
<dbReference type="Proteomes" id="UP000605427">
    <property type="component" value="Unassembled WGS sequence"/>
</dbReference>
<dbReference type="Pfam" id="PF14602">
    <property type="entry name" value="Hexapep_2"/>
    <property type="match status" value="1"/>
</dbReference>
<evidence type="ECO:0000256" key="3">
    <source>
        <dbReference type="ARBA" id="ARBA00022737"/>
    </source>
</evidence>
<dbReference type="Gene3D" id="2.160.10.10">
    <property type="entry name" value="Hexapeptide repeat proteins"/>
    <property type="match status" value="1"/>
</dbReference>
<dbReference type="InterPro" id="IPR039369">
    <property type="entry name" value="LacA-like"/>
</dbReference>
<sequence length="201" mass="22802">MEFREKLHNGDLYLPMDEQLMNEQLKCMERLYDFNLTRPLEQERRQELLKEMFAEIGEGCYIEPPLRANWGGHHVHFGKGIYANFNLTLVDDTHIHVGDYTMIGPNVTIATAGHPILPELREQAYQYNAPVHIGKNCWIGAGVIIIPGITVGDDSVIGAGSIVTKDIPAGVVAVGNPCKVMREINERDREVYFRDRKIELE</sequence>
<keyword evidence="2 5" id="KW-0808">Transferase</keyword>
<evidence type="ECO:0000256" key="5">
    <source>
        <dbReference type="RuleBase" id="RU367021"/>
    </source>
</evidence>
<protein>
    <recommendedName>
        <fullName evidence="5">Acetyltransferase</fullName>
        <ecNumber evidence="5">2.3.1.-</ecNumber>
    </recommendedName>
</protein>
<dbReference type="SUPFAM" id="SSF51161">
    <property type="entry name" value="Trimeric LpxA-like enzymes"/>
    <property type="match status" value="1"/>
</dbReference>
<gene>
    <name evidence="7" type="primary">thgA1</name>
    <name evidence="7" type="ORF">GCM10007362_04640</name>
</gene>
<reference evidence="8" key="1">
    <citation type="journal article" date="2019" name="Int. J. Syst. Evol. Microbiol.">
        <title>The Global Catalogue of Microorganisms (GCM) 10K type strain sequencing project: providing services to taxonomists for standard genome sequencing and annotation.</title>
        <authorList>
            <consortium name="The Broad Institute Genomics Platform"/>
            <consortium name="The Broad Institute Genome Sequencing Center for Infectious Disease"/>
            <person name="Wu L."/>
            <person name="Ma J."/>
        </authorList>
    </citation>
    <scope>NUCLEOTIDE SEQUENCE [LARGE SCALE GENOMIC DNA]</scope>
    <source>
        <strain evidence="8">CCM 8702</strain>
    </source>
</reference>
<dbReference type="CDD" id="cd03357">
    <property type="entry name" value="LbH_MAT_GAT"/>
    <property type="match status" value="1"/>
</dbReference>
<evidence type="ECO:0000313" key="8">
    <source>
        <dbReference type="Proteomes" id="UP000605427"/>
    </source>
</evidence>
<comment type="caution">
    <text evidence="7">The sequence shown here is derived from an EMBL/GenBank/DDBJ whole genome shotgun (WGS) entry which is preliminary data.</text>
</comment>
<dbReference type="InterPro" id="IPR024688">
    <property type="entry name" value="Mac_dom"/>
</dbReference>
<dbReference type="EC" id="2.3.1.-" evidence="5"/>
<organism evidence="7 8">
    <name type="scientific">Saccharibacillus endophyticus</name>
    <dbReference type="NCBI Taxonomy" id="2060666"/>
    <lineage>
        <taxon>Bacteria</taxon>
        <taxon>Bacillati</taxon>
        <taxon>Bacillota</taxon>
        <taxon>Bacilli</taxon>
        <taxon>Bacillales</taxon>
        <taxon>Paenibacillaceae</taxon>
        <taxon>Saccharibacillus</taxon>
    </lineage>
</organism>
<keyword evidence="3" id="KW-0677">Repeat</keyword>
<comment type="similarity">
    <text evidence="1 5">Belongs to the transferase hexapeptide repeat family.</text>
</comment>
<dbReference type="Pfam" id="PF12464">
    <property type="entry name" value="Mac"/>
    <property type="match status" value="1"/>
</dbReference>
<evidence type="ECO:0000313" key="7">
    <source>
        <dbReference type="EMBL" id="GGH69506.1"/>
    </source>
</evidence>
<dbReference type="SMART" id="SM01266">
    <property type="entry name" value="Mac"/>
    <property type="match status" value="1"/>
</dbReference>
<dbReference type="InterPro" id="IPR018357">
    <property type="entry name" value="Hexapep_transf_CS"/>
</dbReference>
<dbReference type="PANTHER" id="PTHR43017">
    <property type="entry name" value="GALACTOSIDE O-ACETYLTRANSFERASE"/>
    <property type="match status" value="1"/>
</dbReference>
<dbReference type="EMBL" id="BMDD01000001">
    <property type="protein sequence ID" value="GGH69506.1"/>
    <property type="molecule type" value="Genomic_DNA"/>
</dbReference>
<dbReference type="PANTHER" id="PTHR43017:SF1">
    <property type="entry name" value="ACETYLTRANSFERASE YJL218W-RELATED"/>
    <property type="match status" value="1"/>
</dbReference>
<keyword evidence="4 5" id="KW-0012">Acyltransferase</keyword>
<proteinExistence type="inferred from homology"/>
<evidence type="ECO:0000256" key="1">
    <source>
        <dbReference type="ARBA" id="ARBA00007274"/>
    </source>
</evidence>
<dbReference type="InterPro" id="IPR001451">
    <property type="entry name" value="Hexapep"/>
</dbReference>
<feature type="domain" description="Maltose/galactoside acetyltransferase" evidence="6">
    <location>
        <begin position="4"/>
        <end position="58"/>
    </location>
</feature>
<dbReference type="InterPro" id="IPR011004">
    <property type="entry name" value="Trimer_LpxA-like_sf"/>
</dbReference>
<dbReference type="RefSeq" id="WP_172238492.1">
    <property type="nucleotide sequence ID" value="NZ_BMDD01000001.1"/>
</dbReference>
<accession>A0ABQ1ZMC7</accession>
<evidence type="ECO:0000256" key="2">
    <source>
        <dbReference type="ARBA" id="ARBA00022679"/>
    </source>
</evidence>
<dbReference type="PROSITE" id="PS00101">
    <property type="entry name" value="HEXAPEP_TRANSFERASES"/>
    <property type="match status" value="1"/>
</dbReference>